<proteinExistence type="predicted"/>
<dbReference type="AlphaFoldDB" id="A0A9Q3BE66"/>
<reference evidence="2" key="1">
    <citation type="submission" date="2021-03" db="EMBL/GenBank/DDBJ databases">
        <title>Draft genome sequence of rust myrtle Austropuccinia psidii MF-1, a brazilian biotype.</title>
        <authorList>
            <person name="Quecine M.C."/>
            <person name="Pachon D.M.R."/>
            <person name="Bonatelli M.L."/>
            <person name="Correr F.H."/>
            <person name="Franceschini L.M."/>
            <person name="Leite T.F."/>
            <person name="Margarido G.R.A."/>
            <person name="Almeida C.A."/>
            <person name="Ferrarezi J.A."/>
            <person name="Labate C.A."/>
        </authorList>
    </citation>
    <scope>NUCLEOTIDE SEQUENCE</scope>
    <source>
        <strain evidence="2">MF-1</strain>
    </source>
</reference>
<feature type="compositionally biased region" description="Basic and acidic residues" evidence="1">
    <location>
        <begin position="198"/>
        <end position="209"/>
    </location>
</feature>
<comment type="caution">
    <text evidence="2">The sequence shown here is derived from an EMBL/GenBank/DDBJ whole genome shotgun (WGS) entry which is preliminary data.</text>
</comment>
<accession>A0A9Q3BE66</accession>
<sequence length="264" mass="29296">MPSIISGASYIHSSSSQKGYRCDYGRRQSVSEGQGSVNEAQTDKLCHSEAYNTVLPPNRSETTTRSLSGIIQSQPECIQQCTSSQRVSDPGRPVKKLHELLLYCEEVFREPQHLQITEWIASIDGKEENDSFNSRMELEQPSTTQTDSKTIPSGQKQKLKSEKEVKSSEQGQGQSTSQKTIHPRLQNPKDSSGCHGKCVSDDQNHDGNAEKGGIQIKISEMISGILDEITAFYIAINDLKNHIYDRSSTICNNLKKSNLSSSQK</sequence>
<feature type="region of interest" description="Disordered" evidence="1">
    <location>
        <begin position="134"/>
        <end position="209"/>
    </location>
</feature>
<evidence type="ECO:0000313" key="3">
    <source>
        <dbReference type="Proteomes" id="UP000765509"/>
    </source>
</evidence>
<feature type="compositionally biased region" description="Low complexity" evidence="1">
    <location>
        <begin position="168"/>
        <end position="180"/>
    </location>
</feature>
<protein>
    <submittedName>
        <fullName evidence="2">Uncharacterized protein</fullName>
    </submittedName>
</protein>
<dbReference type="Proteomes" id="UP000765509">
    <property type="component" value="Unassembled WGS sequence"/>
</dbReference>
<organism evidence="2 3">
    <name type="scientific">Austropuccinia psidii MF-1</name>
    <dbReference type="NCBI Taxonomy" id="1389203"/>
    <lineage>
        <taxon>Eukaryota</taxon>
        <taxon>Fungi</taxon>
        <taxon>Dikarya</taxon>
        <taxon>Basidiomycota</taxon>
        <taxon>Pucciniomycotina</taxon>
        <taxon>Pucciniomycetes</taxon>
        <taxon>Pucciniales</taxon>
        <taxon>Sphaerophragmiaceae</taxon>
        <taxon>Austropuccinia</taxon>
    </lineage>
</organism>
<gene>
    <name evidence="2" type="ORF">O181_003711</name>
</gene>
<dbReference type="EMBL" id="AVOT02000677">
    <property type="protein sequence ID" value="MBW0463996.1"/>
    <property type="molecule type" value="Genomic_DNA"/>
</dbReference>
<evidence type="ECO:0000256" key="1">
    <source>
        <dbReference type="SAM" id="MobiDB-lite"/>
    </source>
</evidence>
<evidence type="ECO:0000313" key="2">
    <source>
        <dbReference type="EMBL" id="MBW0463996.1"/>
    </source>
</evidence>
<feature type="compositionally biased region" description="Polar residues" evidence="1">
    <location>
        <begin position="140"/>
        <end position="154"/>
    </location>
</feature>
<keyword evidence="3" id="KW-1185">Reference proteome</keyword>
<name>A0A9Q3BE66_9BASI</name>